<dbReference type="PANTHER" id="PTHR42716">
    <property type="entry name" value="L-ASPARTATE OXIDASE"/>
    <property type="match status" value="1"/>
</dbReference>
<name>A0A7C2Z363_9AQUI</name>
<evidence type="ECO:0000259" key="10">
    <source>
        <dbReference type="Pfam" id="PF00890"/>
    </source>
</evidence>
<evidence type="ECO:0000256" key="2">
    <source>
        <dbReference type="ARBA" id="ARBA00004950"/>
    </source>
</evidence>
<keyword evidence="5" id="KW-0285">Flavoprotein</keyword>
<dbReference type="PRINTS" id="PR00368">
    <property type="entry name" value="FADPNR"/>
</dbReference>
<dbReference type="InterPro" id="IPR015939">
    <property type="entry name" value="Fum_Rdtase/Succ_DH_flav-like_C"/>
</dbReference>
<keyword evidence="8" id="KW-0560">Oxidoreductase</keyword>
<dbReference type="SUPFAM" id="SSF56425">
    <property type="entry name" value="Succinate dehydrogenase/fumarate reductase flavoprotein, catalytic domain"/>
    <property type="match status" value="1"/>
</dbReference>
<dbReference type="SUPFAM" id="SSF46977">
    <property type="entry name" value="Succinate dehydrogenase/fumarate reductase flavoprotein C-terminal domain"/>
    <property type="match status" value="1"/>
</dbReference>
<dbReference type="PANTHER" id="PTHR42716:SF2">
    <property type="entry name" value="L-ASPARTATE OXIDASE, CHLOROPLASTIC"/>
    <property type="match status" value="1"/>
</dbReference>
<comment type="catalytic activity">
    <reaction evidence="9">
        <text>L-aspartate + O2 = iminosuccinate + H2O2</text>
        <dbReference type="Rhea" id="RHEA:25876"/>
        <dbReference type="ChEBI" id="CHEBI:15379"/>
        <dbReference type="ChEBI" id="CHEBI:16240"/>
        <dbReference type="ChEBI" id="CHEBI:29991"/>
        <dbReference type="ChEBI" id="CHEBI:77875"/>
        <dbReference type="EC" id="1.4.3.16"/>
    </reaction>
    <physiologicalReaction direction="left-to-right" evidence="9">
        <dbReference type="Rhea" id="RHEA:25877"/>
    </physiologicalReaction>
</comment>
<proteinExistence type="inferred from homology"/>
<evidence type="ECO:0000256" key="3">
    <source>
        <dbReference type="ARBA" id="ARBA00008562"/>
    </source>
</evidence>
<organism evidence="12">
    <name type="scientific">Hydrogenobacter sp</name>
    <dbReference type="NCBI Taxonomy" id="2152829"/>
    <lineage>
        <taxon>Bacteria</taxon>
        <taxon>Pseudomonadati</taxon>
        <taxon>Aquificota</taxon>
        <taxon>Aquificia</taxon>
        <taxon>Aquificales</taxon>
        <taxon>Aquificaceae</taxon>
        <taxon>Hydrogenobacter</taxon>
    </lineage>
</organism>
<gene>
    <name evidence="12" type="ORF">ENO47_06875</name>
</gene>
<comment type="caution">
    <text evidence="12">The sequence shown here is derived from an EMBL/GenBank/DDBJ whole genome shotgun (WGS) entry which is preliminary data.</text>
</comment>
<evidence type="ECO:0000256" key="7">
    <source>
        <dbReference type="ARBA" id="ARBA00022827"/>
    </source>
</evidence>
<dbReference type="InterPro" id="IPR005288">
    <property type="entry name" value="NadB"/>
</dbReference>
<dbReference type="FunFam" id="3.90.700.10:FF:000005">
    <property type="entry name" value="Succinate dehydrogenase flavoprotein subunit"/>
    <property type="match status" value="1"/>
</dbReference>
<dbReference type="AlphaFoldDB" id="A0A7C2Z363"/>
<dbReference type="GO" id="GO:0034628">
    <property type="term" value="P:'de novo' NAD+ biosynthetic process from L-aspartate"/>
    <property type="evidence" value="ECO:0007669"/>
    <property type="project" value="TreeGrafter"/>
</dbReference>
<dbReference type="InterPro" id="IPR036188">
    <property type="entry name" value="FAD/NAD-bd_sf"/>
</dbReference>
<comment type="similarity">
    <text evidence="3">Belongs to the FAD-dependent oxidoreductase 2 family. NadB subfamily.</text>
</comment>
<dbReference type="SUPFAM" id="SSF51905">
    <property type="entry name" value="FAD/NAD(P)-binding domain"/>
    <property type="match status" value="1"/>
</dbReference>
<feature type="domain" description="FAD-dependent oxidoreductase 2 FAD-binding" evidence="10">
    <location>
        <begin position="18"/>
        <end position="366"/>
    </location>
</feature>
<evidence type="ECO:0000256" key="5">
    <source>
        <dbReference type="ARBA" id="ARBA00022630"/>
    </source>
</evidence>
<accession>A0A7C2Z363</accession>
<dbReference type="Gene3D" id="1.20.58.100">
    <property type="entry name" value="Fumarate reductase/succinate dehydrogenase flavoprotein-like, C-terminal domain"/>
    <property type="match status" value="1"/>
</dbReference>
<dbReference type="Pfam" id="PF02910">
    <property type="entry name" value="Succ_DH_flav_C"/>
    <property type="match status" value="1"/>
</dbReference>
<dbReference type="PRINTS" id="PR00411">
    <property type="entry name" value="PNDRDTASEI"/>
</dbReference>
<dbReference type="EC" id="1.4.3.16" evidence="4"/>
<evidence type="ECO:0000313" key="12">
    <source>
        <dbReference type="EMBL" id="HEW46369.1"/>
    </source>
</evidence>
<comment type="pathway">
    <text evidence="2">Cofactor biosynthesis; NAD(+) biosynthesis; iminoaspartate from L-aspartate (oxidase route): step 1/1.</text>
</comment>
<dbReference type="UniPathway" id="UPA00253">
    <property type="reaction ID" value="UER00326"/>
</dbReference>
<reference evidence="12" key="1">
    <citation type="journal article" date="2020" name="mSystems">
        <title>Genome- and Community-Level Interaction Insights into Carbon Utilization and Element Cycling Functions of Hydrothermarchaeota in Hydrothermal Sediment.</title>
        <authorList>
            <person name="Zhou Z."/>
            <person name="Liu Y."/>
            <person name="Xu W."/>
            <person name="Pan J."/>
            <person name="Luo Z.H."/>
            <person name="Li M."/>
        </authorList>
    </citation>
    <scope>NUCLEOTIDE SEQUENCE [LARGE SCALE GENOMIC DNA]</scope>
    <source>
        <strain evidence="12">SpSt-132</strain>
    </source>
</reference>
<sequence length="500" mass="56648">MVYFLNFDVSRLPTERADIVICGSGIGGLTTAIVLKELGLNPVILTRGIGNTYYSQGGIACALHPKDSSYLHMLDTLKAGRGLCKEESLRILVDEGIQRLMDLKRWGVEFDEETTIEGGHSFPRVYKVKDYTGRAIYEALWKKVKELNIRVLMGELQEILGEDRVEGLIYYDGELKLIRTPVLVLATGGAASMFLHTSNPVKVRGDALGIVLRKGLSLMNPEFVQFHPTVVKNTSILISEAVRGEGAVLIDQRGERFVDELKPRDEVARAIYKKIKEGQEVFIDLRGLIHKGIRLSERFPTIYTMLKERGYDPEKQPIPITPASHYFIGGVEVDSYGKSTLPGLYAVGECACTGVHGANRLASNSLLEGVVFGYRTAYRICGDIGFLKFKEGHFENRREGKIDPPYSFGDLRKLMWENCGLEREEGRLKEAISRLQSWLESWKEWKPTVENRELFDISLVALATLSCALRRRESRGVHYRLDYPYERDEFRRDSFYNLSM</sequence>
<dbReference type="InterPro" id="IPR003953">
    <property type="entry name" value="FAD-dep_OxRdtase_2_FAD-bd"/>
</dbReference>
<evidence type="ECO:0000256" key="4">
    <source>
        <dbReference type="ARBA" id="ARBA00012173"/>
    </source>
</evidence>
<comment type="cofactor">
    <cofactor evidence="1">
        <name>FAD</name>
        <dbReference type="ChEBI" id="CHEBI:57692"/>
    </cofactor>
</comment>
<feature type="domain" description="Fumarate reductase/succinate dehydrogenase flavoprotein-like C-terminal" evidence="11">
    <location>
        <begin position="410"/>
        <end position="489"/>
    </location>
</feature>
<protein>
    <recommendedName>
        <fullName evidence="4">L-aspartate oxidase</fullName>
        <ecNumber evidence="4">1.4.3.16</ecNumber>
    </recommendedName>
</protein>
<dbReference type="Gene3D" id="3.90.700.10">
    <property type="entry name" value="Succinate dehydrogenase/fumarate reductase flavoprotein, catalytic domain"/>
    <property type="match status" value="1"/>
</dbReference>
<dbReference type="InterPro" id="IPR037099">
    <property type="entry name" value="Fum_R/Succ_DH_flav-like_C_sf"/>
</dbReference>
<dbReference type="Gene3D" id="3.50.50.60">
    <property type="entry name" value="FAD/NAD(P)-binding domain"/>
    <property type="match status" value="1"/>
</dbReference>
<evidence type="ECO:0000256" key="9">
    <source>
        <dbReference type="ARBA" id="ARBA00048305"/>
    </source>
</evidence>
<keyword evidence="7" id="KW-0274">FAD</keyword>
<evidence type="ECO:0000256" key="8">
    <source>
        <dbReference type="ARBA" id="ARBA00023002"/>
    </source>
</evidence>
<evidence type="ECO:0000256" key="6">
    <source>
        <dbReference type="ARBA" id="ARBA00022642"/>
    </source>
</evidence>
<evidence type="ECO:0000256" key="1">
    <source>
        <dbReference type="ARBA" id="ARBA00001974"/>
    </source>
</evidence>
<keyword evidence="6" id="KW-0662">Pyridine nucleotide biosynthesis</keyword>
<dbReference type="EMBL" id="DSFP01000061">
    <property type="protein sequence ID" value="HEW46369.1"/>
    <property type="molecule type" value="Genomic_DNA"/>
</dbReference>
<dbReference type="GO" id="GO:0008734">
    <property type="term" value="F:L-aspartate oxidase activity"/>
    <property type="evidence" value="ECO:0007669"/>
    <property type="project" value="UniProtKB-EC"/>
</dbReference>
<dbReference type="InterPro" id="IPR027477">
    <property type="entry name" value="Succ_DH/fumarate_Rdtase_cat_sf"/>
</dbReference>
<evidence type="ECO:0000259" key="11">
    <source>
        <dbReference type="Pfam" id="PF02910"/>
    </source>
</evidence>
<dbReference type="Pfam" id="PF00890">
    <property type="entry name" value="FAD_binding_2"/>
    <property type="match status" value="1"/>
</dbReference>